<sequence length="547" mass="62618">MLLYIVGSRHNASDRVNFRPRKRHLSTLILASAIGLCTVFSSLLSQHNKRLQFTHRNGPGSHDNITSSTRLTTRPSSGKIDDWQATTTPHTESRTEGTNVRYGDDPTMSDTTPDQKMEAHQKHSVGYEVIAESNQTGRCQPTRPKPKDVTRLNTNWQVFAERDVYISMYSAYFDRRSILNDSSSFVYVNAAAKQLSKSRNDEAIAIPVRSPYYCQLWYESRPHPDMVVMTFVRNEFLRAIDGVTYSTYTLACPIPGGHHRPVPSHVSIVYNRCDPATTYLSVSDASADGEEHEFGICTAVGFGRLPVDRMVEWFEFHRLLGVTEFNIYSVNMRGLKRVFAHYEDIGVLRVHATTSPLTSWYVASIRLASQVVLNDCMMRNRKRYRYVVIVDFDEIMWPNRPGNFSALLGRVNAAQDVILPCISYTFHNAYHILTFPEDADQPWYLRTMRFRFRHPPTPMPAKSKSIVDPRMCIIVYHHACILPADPELRPATVVVDPELAMSHHYRECPPHLARCDVIPQRPDDLVLQYKEVLISRVRPILRKVGLF</sequence>
<evidence type="ECO:0000256" key="6">
    <source>
        <dbReference type="ARBA" id="ARBA00022989"/>
    </source>
</evidence>
<evidence type="ECO:0000313" key="11">
    <source>
        <dbReference type="Proteomes" id="UP001208570"/>
    </source>
</evidence>
<dbReference type="PANTHER" id="PTHR21461:SF69">
    <property type="entry name" value="GLYCOSYLTRANSFERASE FAMILY 92 PROTEIN"/>
    <property type="match status" value="1"/>
</dbReference>
<name>A0AAD9JI41_9ANNE</name>
<dbReference type="Pfam" id="PF01697">
    <property type="entry name" value="Glyco_transf_92"/>
    <property type="match status" value="1"/>
</dbReference>
<comment type="similarity">
    <text evidence="2 8">Belongs to the glycosyltransferase 92 family.</text>
</comment>
<keyword evidence="6 8" id="KW-1133">Transmembrane helix</keyword>
<accession>A0AAD9JI41</accession>
<evidence type="ECO:0000256" key="4">
    <source>
        <dbReference type="ARBA" id="ARBA00022679"/>
    </source>
</evidence>
<evidence type="ECO:0000256" key="7">
    <source>
        <dbReference type="ARBA" id="ARBA00023136"/>
    </source>
</evidence>
<comment type="caution">
    <text evidence="10">The sequence shown here is derived from an EMBL/GenBank/DDBJ whole genome shotgun (WGS) entry which is preliminary data.</text>
</comment>
<proteinExistence type="inferred from homology"/>
<keyword evidence="11" id="KW-1185">Reference proteome</keyword>
<evidence type="ECO:0000256" key="1">
    <source>
        <dbReference type="ARBA" id="ARBA00004167"/>
    </source>
</evidence>
<feature type="region of interest" description="Disordered" evidence="9">
    <location>
        <begin position="54"/>
        <end position="117"/>
    </location>
</feature>
<evidence type="ECO:0000256" key="2">
    <source>
        <dbReference type="ARBA" id="ARBA00007647"/>
    </source>
</evidence>
<dbReference type="Proteomes" id="UP001208570">
    <property type="component" value="Unassembled WGS sequence"/>
</dbReference>
<comment type="subcellular location">
    <subcellularLocation>
        <location evidence="1">Membrane</location>
        <topology evidence="1">Single-pass membrane protein</topology>
    </subcellularLocation>
</comment>
<organism evidence="10 11">
    <name type="scientific">Paralvinella palmiformis</name>
    <dbReference type="NCBI Taxonomy" id="53620"/>
    <lineage>
        <taxon>Eukaryota</taxon>
        <taxon>Metazoa</taxon>
        <taxon>Spiralia</taxon>
        <taxon>Lophotrochozoa</taxon>
        <taxon>Annelida</taxon>
        <taxon>Polychaeta</taxon>
        <taxon>Sedentaria</taxon>
        <taxon>Canalipalpata</taxon>
        <taxon>Terebellida</taxon>
        <taxon>Terebelliformia</taxon>
        <taxon>Alvinellidae</taxon>
        <taxon>Paralvinella</taxon>
    </lineage>
</organism>
<dbReference type="GO" id="GO:0016757">
    <property type="term" value="F:glycosyltransferase activity"/>
    <property type="evidence" value="ECO:0007669"/>
    <property type="project" value="UniProtKB-UniRule"/>
</dbReference>
<protein>
    <recommendedName>
        <fullName evidence="8">Glycosyltransferase family 92 protein</fullName>
        <ecNumber evidence="8">2.4.1.-</ecNumber>
    </recommendedName>
</protein>
<keyword evidence="3 8" id="KW-0328">Glycosyltransferase</keyword>
<evidence type="ECO:0000256" key="9">
    <source>
        <dbReference type="SAM" id="MobiDB-lite"/>
    </source>
</evidence>
<evidence type="ECO:0000256" key="8">
    <source>
        <dbReference type="RuleBase" id="RU366017"/>
    </source>
</evidence>
<dbReference type="InterPro" id="IPR008166">
    <property type="entry name" value="Glyco_transf_92"/>
</dbReference>
<dbReference type="EC" id="2.4.1.-" evidence="8"/>
<feature type="transmembrane region" description="Helical" evidence="8">
    <location>
        <begin position="25"/>
        <end position="44"/>
    </location>
</feature>
<evidence type="ECO:0000256" key="5">
    <source>
        <dbReference type="ARBA" id="ARBA00022692"/>
    </source>
</evidence>
<feature type="compositionally biased region" description="Low complexity" evidence="9">
    <location>
        <begin position="66"/>
        <end position="77"/>
    </location>
</feature>
<dbReference type="GO" id="GO:0016020">
    <property type="term" value="C:membrane"/>
    <property type="evidence" value="ECO:0007669"/>
    <property type="project" value="UniProtKB-SubCell"/>
</dbReference>
<gene>
    <name evidence="10" type="ORF">LSH36_298g02007</name>
</gene>
<evidence type="ECO:0000256" key="3">
    <source>
        <dbReference type="ARBA" id="ARBA00022676"/>
    </source>
</evidence>
<reference evidence="10" key="1">
    <citation type="journal article" date="2023" name="Mol. Biol. Evol.">
        <title>Third-Generation Sequencing Reveals the Adaptive Role of the Epigenome in Three Deep-Sea Polychaetes.</title>
        <authorList>
            <person name="Perez M."/>
            <person name="Aroh O."/>
            <person name="Sun Y."/>
            <person name="Lan Y."/>
            <person name="Juniper S.K."/>
            <person name="Young C.R."/>
            <person name="Angers B."/>
            <person name="Qian P.Y."/>
        </authorList>
    </citation>
    <scope>NUCLEOTIDE SEQUENCE</scope>
    <source>
        <strain evidence="10">P08H-3</strain>
    </source>
</reference>
<keyword evidence="5 8" id="KW-0812">Transmembrane</keyword>
<dbReference type="GO" id="GO:0005737">
    <property type="term" value="C:cytoplasm"/>
    <property type="evidence" value="ECO:0007669"/>
    <property type="project" value="TreeGrafter"/>
</dbReference>
<dbReference type="AlphaFoldDB" id="A0AAD9JI41"/>
<dbReference type="PANTHER" id="PTHR21461">
    <property type="entry name" value="GLYCOSYLTRANSFERASE FAMILY 92 PROTEIN"/>
    <property type="match status" value="1"/>
</dbReference>
<keyword evidence="4 8" id="KW-0808">Transferase</keyword>
<keyword evidence="7 8" id="KW-0472">Membrane</keyword>
<evidence type="ECO:0000313" key="10">
    <source>
        <dbReference type="EMBL" id="KAK2153402.1"/>
    </source>
</evidence>
<dbReference type="EMBL" id="JAODUP010000298">
    <property type="protein sequence ID" value="KAK2153402.1"/>
    <property type="molecule type" value="Genomic_DNA"/>
</dbReference>